<organism evidence="15 16">
    <name type="scientific">Thermobrachium celere DSM 8682</name>
    <dbReference type="NCBI Taxonomy" id="941824"/>
    <lineage>
        <taxon>Bacteria</taxon>
        <taxon>Bacillati</taxon>
        <taxon>Bacillota</taxon>
        <taxon>Clostridia</taxon>
        <taxon>Eubacteriales</taxon>
        <taxon>Clostridiaceae</taxon>
        <taxon>Thermobrachium</taxon>
    </lineage>
</organism>
<dbReference type="EMBL" id="CAVN010000099">
    <property type="protein sequence ID" value="CDF59390.1"/>
    <property type="molecule type" value="Genomic_DNA"/>
</dbReference>
<keyword evidence="8 12" id="KW-0408">Iron</keyword>
<evidence type="ECO:0000256" key="7">
    <source>
        <dbReference type="ARBA" id="ARBA00022982"/>
    </source>
</evidence>
<evidence type="ECO:0000256" key="1">
    <source>
        <dbReference type="ARBA" id="ARBA00001973"/>
    </source>
</evidence>
<evidence type="ECO:0000256" key="11">
    <source>
        <dbReference type="ARBA" id="ARBA00047448"/>
    </source>
</evidence>
<evidence type="ECO:0000256" key="3">
    <source>
        <dbReference type="ARBA" id="ARBA00012679"/>
    </source>
</evidence>
<dbReference type="GO" id="GO:0019430">
    <property type="term" value="P:removal of superoxide radicals"/>
    <property type="evidence" value="ECO:0007669"/>
    <property type="project" value="InterPro"/>
</dbReference>
<feature type="binding site" evidence="12">
    <location>
        <position position="13"/>
    </location>
    <ligand>
        <name>Fe cation</name>
        <dbReference type="ChEBI" id="CHEBI:24875"/>
        <label>1</label>
    </ligand>
</feature>
<dbReference type="RefSeq" id="WP_018663254.1">
    <property type="nucleotide sequence ID" value="NZ_HF952018.1"/>
</dbReference>
<dbReference type="NCBIfam" id="TIGR00320">
    <property type="entry name" value="dfx_rbo"/>
    <property type="match status" value="1"/>
</dbReference>
<dbReference type="Gene3D" id="2.20.28.100">
    <property type="entry name" value="Desulphoferrodoxin, N-terminal domain"/>
    <property type="match status" value="1"/>
</dbReference>
<comment type="cofactor">
    <cofactor evidence="12">
        <name>Fe(3+)</name>
        <dbReference type="ChEBI" id="CHEBI:29034"/>
    </cofactor>
    <text evidence="12">Binds 1 Fe(3+) ion per subunit. The iron ion 1 is coordinated via 4 cysteine residues.</text>
</comment>
<feature type="binding site" evidence="12">
    <location>
        <position position="121"/>
    </location>
    <ligand>
        <name>Fe cation</name>
        <dbReference type="ChEBI" id="CHEBI:24875"/>
        <label>1</label>
    </ligand>
</feature>
<evidence type="ECO:0000256" key="10">
    <source>
        <dbReference type="ARBA" id="ARBA00031398"/>
    </source>
</evidence>
<proteinExistence type="inferred from homology"/>
<keyword evidence="7" id="KW-0249">Electron transport</keyword>
<dbReference type="Pfam" id="PF06397">
    <property type="entry name" value="Desulfoferrod_N"/>
    <property type="match status" value="1"/>
</dbReference>
<dbReference type="NCBIfam" id="TIGR00319">
    <property type="entry name" value="desulf_FeS4"/>
    <property type="match status" value="1"/>
</dbReference>
<dbReference type="InterPro" id="IPR002742">
    <property type="entry name" value="Desulfoferrodoxin_Fe-bd_dom"/>
</dbReference>
<dbReference type="InterPro" id="IPR004462">
    <property type="entry name" value="Desulfoferrodoxin_N"/>
</dbReference>
<dbReference type="InterPro" id="IPR051233">
    <property type="entry name" value="Desulfoferrodoxin_SOR"/>
</dbReference>
<feature type="binding site" evidence="12">
    <location>
        <position position="75"/>
    </location>
    <ligand>
        <name>Fe cation</name>
        <dbReference type="ChEBI" id="CHEBI:24875"/>
        <label>2</label>
        <note>catalytic</note>
    </ligand>
</feature>
<comment type="cofactor">
    <cofactor evidence="12">
        <name>Fe(2+)</name>
        <dbReference type="ChEBI" id="CHEBI:29033"/>
    </cofactor>
    <text evidence="12">Binds 1 Fe(2+) ion per subunit. The iron ion 2 is coordinated via four histidines and one cysteine residue.</text>
</comment>
<dbReference type="OrthoDB" id="9814936at2"/>
<dbReference type="eggNOG" id="COG2033">
    <property type="taxonomic scope" value="Bacteria"/>
</dbReference>
<evidence type="ECO:0000259" key="13">
    <source>
        <dbReference type="Pfam" id="PF01880"/>
    </source>
</evidence>
<comment type="cofactor">
    <cofactor evidence="1">
        <name>Cu(2+)</name>
        <dbReference type="ChEBI" id="CHEBI:29036"/>
    </cofactor>
</comment>
<reference evidence="15" key="1">
    <citation type="submission" date="2013-03" db="EMBL/GenBank/DDBJ databases">
        <title>Draft genome sequence of the hydrogen-ethanol-producing anaerobic alkalithermophilic Caloramator celere.</title>
        <authorList>
            <person name="Ciranna A."/>
            <person name="Larjo A."/>
            <person name="Kivisto A."/>
            <person name="Santala V."/>
            <person name="Roos C."/>
            <person name="Karp M."/>
        </authorList>
    </citation>
    <scope>NUCLEOTIDE SEQUENCE [LARGE SCALE GENOMIC DNA]</scope>
    <source>
        <strain evidence="15">DSM 8682</strain>
    </source>
</reference>
<keyword evidence="15" id="KW-0560">Oxidoreductase</keyword>
<protein>
    <recommendedName>
        <fullName evidence="4">Desulfoferrodoxin</fullName>
        <ecNumber evidence="3">1.15.1.2</ecNumber>
    </recommendedName>
    <alternativeName>
        <fullName evidence="10">Superoxide reductase</fullName>
    </alternativeName>
</protein>
<sequence>MTEVRQVYKCEVCGNIVEVLHKGAGTLVCCNKPMTLRVENTVDASKEKHVPVVELVDGGVLVKVGSVEHPMEEKHYIEWIEVHTKDKVYRKFLNPGDKPEAFFKLNDGEEVLYAREYCNLHGLWKA</sequence>
<evidence type="ECO:0000256" key="8">
    <source>
        <dbReference type="ARBA" id="ARBA00023004"/>
    </source>
</evidence>
<evidence type="ECO:0000256" key="6">
    <source>
        <dbReference type="ARBA" id="ARBA00022723"/>
    </source>
</evidence>
<dbReference type="NCBIfam" id="TIGR00332">
    <property type="entry name" value="neela_ferrous"/>
    <property type="match status" value="1"/>
</dbReference>
<dbReference type="PANTHER" id="PTHR36541">
    <property type="entry name" value="SUPEROXIDE REDUCTASE-RELATED"/>
    <property type="match status" value="1"/>
</dbReference>
<evidence type="ECO:0000313" key="16">
    <source>
        <dbReference type="Proteomes" id="UP000014923"/>
    </source>
</evidence>
<dbReference type="HOGENOM" id="CLU_118960_1_0_9"/>
<feature type="binding site" evidence="12">
    <location>
        <position position="10"/>
    </location>
    <ligand>
        <name>Fe cation</name>
        <dbReference type="ChEBI" id="CHEBI:24875"/>
        <label>1</label>
    </ligand>
</feature>
<feature type="binding site" evidence="12">
    <location>
        <position position="49"/>
    </location>
    <ligand>
        <name>Fe cation</name>
        <dbReference type="ChEBI" id="CHEBI:24875"/>
        <label>2</label>
        <note>catalytic</note>
    </ligand>
</feature>
<evidence type="ECO:0000259" key="14">
    <source>
        <dbReference type="Pfam" id="PF06397"/>
    </source>
</evidence>
<dbReference type="CDD" id="cd03171">
    <property type="entry name" value="SORL_Dfx_classI"/>
    <property type="match status" value="1"/>
</dbReference>
<feature type="domain" description="Desulfoferrodoxin N-terminal" evidence="14">
    <location>
        <begin position="2"/>
        <end position="36"/>
    </location>
</feature>
<dbReference type="Gene3D" id="2.60.40.730">
    <property type="entry name" value="SOR catalytic domain"/>
    <property type="match status" value="1"/>
</dbReference>
<name>R7RV38_9CLOT</name>
<comment type="caution">
    <text evidence="15">The sequence shown here is derived from an EMBL/GenBank/DDBJ whole genome shotgun (WGS) entry which is preliminary data.</text>
</comment>
<evidence type="ECO:0000256" key="4">
    <source>
        <dbReference type="ARBA" id="ARBA00014839"/>
    </source>
</evidence>
<accession>R7RV38</accession>
<comment type="catalytic activity">
    <reaction evidence="11">
        <text>reduced [rubredoxin] + superoxide + 2 H(+) = oxidized [rubredoxin] + H2O2</text>
        <dbReference type="Rhea" id="RHEA:21324"/>
        <dbReference type="Rhea" id="RHEA-COMP:10302"/>
        <dbReference type="Rhea" id="RHEA-COMP:10303"/>
        <dbReference type="ChEBI" id="CHEBI:15378"/>
        <dbReference type="ChEBI" id="CHEBI:16240"/>
        <dbReference type="ChEBI" id="CHEBI:18421"/>
        <dbReference type="ChEBI" id="CHEBI:29033"/>
        <dbReference type="ChEBI" id="CHEBI:29034"/>
        <dbReference type="EC" id="1.15.1.2"/>
    </reaction>
</comment>
<dbReference type="GO" id="GO:0050605">
    <property type="term" value="F:superoxide reductase activity"/>
    <property type="evidence" value="ECO:0007669"/>
    <property type="project" value="UniProtKB-EC"/>
</dbReference>
<dbReference type="InterPro" id="IPR036073">
    <property type="entry name" value="Desulfoferrodoxin_Fe-bd_dom_sf"/>
</dbReference>
<feature type="binding site" evidence="12">
    <location>
        <position position="30"/>
    </location>
    <ligand>
        <name>Fe cation</name>
        <dbReference type="ChEBI" id="CHEBI:24875"/>
        <label>1</label>
    </ligand>
</feature>
<evidence type="ECO:0000256" key="5">
    <source>
        <dbReference type="ARBA" id="ARBA00022448"/>
    </source>
</evidence>
<dbReference type="EC" id="1.15.1.2" evidence="3"/>
<evidence type="ECO:0000256" key="2">
    <source>
        <dbReference type="ARBA" id="ARBA00005941"/>
    </source>
</evidence>
<dbReference type="Pfam" id="PF01880">
    <property type="entry name" value="Desulfoferrodox"/>
    <property type="match status" value="1"/>
</dbReference>
<dbReference type="AlphaFoldDB" id="R7RV38"/>
<dbReference type="SUPFAM" id="SSF57802">
    <property type="entry name" value="Rubredoxin-like"/>
    <property type="match status" value="1"/>
</dbReference>
<keyword evidence="6 12" id="KW-0479">Metal-binding</keyword>
<comment type="function">
    <text evidence="9">Catalyzes the one-electron reduction of superoxide anion radical to hydrogen peroxide at a nonheme ferrous iron center. Plays a fundamental role in case of oxidative stress via its superoxide detoxification activity.</text>
</comment>
<dbReference type="InterPro" id="IPR004793">
    <property type="entry name" value="Desulfoferrodoxin_rbo"/>
</dbReference>
<gene>
    <name evidence="15" type="ORF">TCEL_00856</name>
</gene>
<dbReference type="Proteomes" id="UP000014923">
    <property type="component" value="Unassembled WGS sequence"/>
</dbReference>
<keyword evidence="16" id="KW-1185">Reference proteome</keyword>
<feature type="domain" description="Desulfoferrodoxin ferrous iron-binding" evidence="13">
    <location>
        <begin position="42"/>
        <end position="125"/>
    </location>
</feature>
<comment type="similarity">
    <text evidence="2">Belongs to the desulfoferrodoxin family.</text>
</comment>
<feature type="binding site" evidence="12">
    <location>
        <position position="29"/>
    </location>
    <ligand>
        <name>Fe cation</name>
        <dbReference type="ChEBI" id="CHEBI:24875"/>
        <label>1</label>
    </ligand>
</feature>
<dbReference type="PANTHER" id="PTHR36541:SF1">
    <property type="entry name" value="SUPEROXIDE REDUCTASE-RELATED"/>
    <property type="match status" value="1"/>
</dbReference>
<keyword evidence="5" id="KW-0813">Transport</keyword>
<evidence type="ECO:0000256" key="12">
    <source>
        <dbReference type="PIRSR" id="PIRSR604793-1"/>
    </source>
</evidence>
<dbReference type="GO" id="GO:0005506">
    <property type="term" value="F:iron ion binding"/>
    <property type="evidence" value="ECO:0007669"/>
    <property type="project" value="InterPro"/>
</dbReference>
<feature type="binding site" evidence="12">
    <location>
        <position position="69"/>
    </location>
    <ligand>
        <name>Fe cation</name>
        <dbReference type="ChEBI" id="CHEBI:24875"/>
        <label>2</label>
        <note>catalytic</note>
    </ligand>
</feature>
<evidence type="ECO:0000313" key="15">
    <source>
        <dbReference type="EMBL" id="CDF59390.1"/>
    </source>
</evidence>
<dbReference type="SUPFAM" id="SSF49367">
    <property type="entry name" value="Superoxide reductase-like"/>
    <property type="match status" value="1"/>
</dbReference>
<evidence type="ECO:0000256" key="9">
    <source>
        <dbReference type="ARBA" id="ARBA00024690"/>
    </source>
</evidence>
<dbReference type="InterPro" id="IPR038094">
    <property type="entry name" value="Desulfoferrodoxin_N_sf"/>
</dbReference>
<dbReference type="CDD" id="cd00974">
    <property type="entry name" value="DSRD"/>
    <property type="match status" value="1"/>
</dbReference>
<feature type="binding site" evidence="12">
    <location>
        <position position="118"/>
    </location>
    <ligand>
        <name>Fe cation</name>
        <dbReference type="ChEBI" id="CHEBI:24875"/>
        <label>1</label>
    </ligand>
</feature>